<dbReference type="Gene3D" id="1.10.238.20">
    <property type="entry name" value="Pheromone/general odorant binding protein domain"/>
    <property type="match status" value="1"/>
</dbReference>
<dbReference type="AlphaFoldDB" id="A0AAD8DTD1"/>
<keyword evidence="1 2" id="KW-0732">Signal</keyword>
<evidence type="ECO:0000313" key="4">
    <source>
        <dbReference type="Proteomes" id="UP001231518"/>
    </source>
</evidence>
<organism evidence="3 4">
    <name type="scientific">Mythimna separata</name>
    <name type="common">Oriental armyworm</name>
    <name type="synonym">Pseudaletia separata</name>
    <dbReference type="NCBI Taxonomy" id="271217"/>
    <lineage>
        <taxon>Eukaryota</taxon>
        <taxon>Metazoa</taxon>
        <taxon>Ecdysozoa</taxon>
        <taxon>Arthropoda</taxon>
        <taxon>Hexapoda</taxon>
        <taxon>Insecta</taxon>
        <taxon>Pterygota</taxon>
        <taxon>Neoptera</taxon>
        <taxon>Endopterygota</taxon>
        <taxon>Lepidoptera</taxon>
        <taxon>Glossata</taxon>
        <taxon>Ditrysia</taxon>
        <taxon>Noctuoidea</taxon>
        <taxon>Noctuidae</taxon>
        <taxon>Noctuinae</taxon>
        <taxon>Hadenini</taxon>
        <taxon>Mythimna</taxon>
    </lineage>
</organism>
<dbReference type="SMART" id="SM00708">
    <property type="entry name" value="PhBP"/>
    <property type="match status" value="1"/>
</dbReference>
<dbReference type="CDD" id="cd23992">
    <property type="entry name" value="PBP_GOBP"/>
    <property type="match status" value="1"/>
</dbReference>
<name>A0AAD8DTD1_MYTSE</name>
<dbReference type="GO" id="GO:0005549">
    <property type="term" value="F:odorant binding"/>
    <property type="evidence" value="ECO:0007669"/>
    <property type="project" value="InterPro"/>
</dbReference>
<keyword evidence="4" id="KW-1185">Reference proteome</keyword>
<feature type="signal peptide" evidence="2">
    <location>
        <begin position="1"/>
        <end position="22"/>
    </location>
</feature>
<evidence type="ECO:0000256" key="2">
    <source>
        <dbReference type="SAM" id="SignalP"/>
    </source>
</evidence>
<feature type="chain" id="PRO_5042184687" evidence="2">
    <location>
        <begin position="23"/>
        <end position="148"/>
    </location>
</feature>
<dbReference type="PANTHER" id="PTHR11857">
    <property type="entry name" value="ODORANT BINDING PROTEIN-RELATED"/>
    <property type="match status" value="1"/>
</dbReference>
<dbReference type="GO" id="GO:0005615">
    <property type="term" value="C:extracellular space"/>
    <property type="evidence" value="ECO:0007669"/>
    <property type="project" value="TreeGrafter"/>
</dbReference>
<dbReference type="InterPro" id="IPR036728">
    <property type="entry name" value="PBP_GOBP_sf"/>
</dbReference>
<evidence type="ECO:0000313" key="3">
    <source>
        <dbReference type="EMBL" id="KAJ8720166.1"/>
    </source>
</evidence>
<protein>
    <submittedName>
        <fullName evidence="3">Uncharacterized protein</fullName>
    </submittedName>
</protein>
<evidence type="ECO:0000256" key="1">
    <source>
        <dbReference type="ARBA" id="ARBA00022729"/>
    </source>
</evidence>
<sequence length="148" mass="16493">MFKLACLFFCAVAVSLSGVVRAGEEDAEAFREAIKPFITECAKEHGISWEDIAKAKETHTVSSLKPCFVGCIFKKFEIINDKGEYDLEANLNKIKMFVKNEDLLTQLRDIMKKCVSVNDESVSDGNAGCERAMLLAKCFAELKSEILI</sequence>
<proteinExistence type="predicted"/>
<reference evidence="3" key="1">
    <citation type="submission" date="2023-03" db="EMBL/GenBank/DDBJ databases">
        <title>Chromosome-level genomes of two armyworms, Mythimna separata and Mythimna loreyi, provide insights into the biosynthesis and reception of sex pheromones.</title>
        <authorList>
            <person name="Zhao H."/>
        </authorList>
    </citation>
    <scope>NUCLEOTIDE SEQUENCE</scope>
    <source>
        <strain evidence="3">BeijingLab</strain>
        <tissue evidence="3">Pupa</tissue>
    </source>
</reference>
<dbReference type="EMBL" id="JARGEI010000014">
    <property type="protein sequence ID" value="KAJ8720166.1"/>
    <property type="molecule type" value="Genomic_DNA"/>
</dbReference>
<dbReference type="Pfam" id="PF01395">
    <property type="entry name" value="PBP_GOBP"/>
    <property type="match status" value="1"/>
</dbReference>
<gene>
    <name evidence="3" type="ORF">PYW07_012209</name>
</gene>
<accession>A0AAD8DTD1</accession>
<comment type="caution">
    <text evidence="3">The sequence shown here is derived from an EMBL/GenBank/DDBJ whole genome shotgun (WGS) entry which is preliminary data.</text>
</comment>
<dbReference type="InterPro" id="IPR006170">
    <property type="entry name" value="PBP/GOBP"/>
</dbReference>
<dbReference type="Proteomes" id="UP001231518">
    <property type="component" value="Chromosome 3"/>
</dbReference>
<dbReference type="GO" id="GO:0007608">
    <property type="term" value="P:sensory perception of smell"/>
    <property type="evidence" value="ECO:0007669"/>
    <property type="project" value="TreeGrafter"/>
</dbReference>
<dbReference type="SUPFAM" id="SSF47565">
    <property type="entry name" value="Insect pheromone/odorant-binding proteins"/>
    <property type="match status" value="1"/>
</dbReference>